<dbReference type="OrthoDB" id="178002at2157"/>
<proteinExistence type="predicted"/>
<accession>A0A847UBM6</accession>
<gene>
    <name evidence="1" type="ORF">GOC74_07970</name>
</gene>
<protein>
    <submittedName>
        <fullName evidence="1">Uncharacterized protein</fullName>
    </submittedName>
</protein>
<comment type="caution">
    <text evidence="1">The sequence shown here is derived from an EMBL/GenBank/DDBJ whole genome shotgun (WGS) entry which is preliminary data.</text>
</comment>
<dbReference type="Proteomes" id="UP000608662">
    <property type="component" value="Unassembled WGS sequence"/>
</dbReference>
<dbReference type="AlphaFoldDB" id="A0A847UBM6"/>
<evidence type="ECO:0000313" key="2">
    <source>
        <dbReference type="Proteomes" id="UP000608662"/>
    </source>
</evidence>
<sequence>MNIDEDELKEGLIEATEKQLDIHQDNTIPAGMMCPPGFMLTYTEFDTFQDFLDQSPWDVENQQDFREIPGDEFDTYVRQNTEFQDWEHMQEVAGKEYVDRKTD</sequence>
<dbReference type="EMBL" id="WOYG01000001">
    <property type="protein sequence ID" value="NLV09866.1"/>
    <property type="molecule type" value="Genomic_DNA"/>
</dbReference>
<reference evidence="1" key="1">
    <citation type="submission" date="2019-12" db="EMBL/GenBank/DDBJ databases">
        <title>Whole-genome sequence of Halomicrobium mukohataei pws1.</title>
        <authorList>
            <person name="Verma D.K."/>
            <person name="Gopal K."/>
            <person name="Prasad E.S."/>
        </authorList>
    </citation>
    <scope>NUCLEOTIDE SEQUENCE</scope>
    <source>
        <strain evidence="1">Pws1</strain>
    </source>
</reference>
<organism evidence="1 2">
    <name type="scientific">Halomicrobium mukohataei</name>
    <dbReference type="NCBI Taxonomy" id="57705"/>
    <lineage>
        <taxon>Archaea</taxon>
        <taxon>Methanobacteriati</taxon>
        <taxon>Methanobacteriota</taxon>
        <taxon>Stenosarchaea group</taxon>
        <taxon>Halobacteria</taxon>
        <taxon>Halobacteriales</taxon>
        <taxon>Haloarculaceae</taxon>
        <taxon>Halomicrobium</taxon>
    </lineage>
</organism>
<name>A0A847UBM6_9EURY</name>
<evidence type="ECO:0000313" key="1">
    <source>
        <dbReference type="EMBL" id="NLV09866.1"/>
    </source>
</evidence>
<dbReference type="RefSeq" id="WP_170093649.1">
    <property type="nucleotide sequence ID" value="NZ_WOYG01000001.1"/>
</dbReference>